<protein>
    <submittedName>
        <fullName evidence="1">Uncharacterized protein</fullName>
    </submittedName>
</protein>
<name>A0A7C3DR00_MEIRU</name>
<proteinExistence type="predicted"/>
<dbReference type="AlphaFoldDB" id="A0A7C3DR00"/>
<gene>
    <name evidence="1" type="ORF">ENS82_08665</name>
</gene>
<accession>A0A7C3DR00</accession>
<reference evidence="1" key="1">
    <citation type="journal article" date="2020" name="mSystems">
        <title>Genome- and Community-Level Interaction Insights into Carbon Utilization and Element Cycling Functions of Hydrothermarchaeota in Hydrothermal Sediment.</title>
        <authorList>
            <person name="Zhou Z."/>
            <person name="Liu Y."/>
            <person name="Xu W."/>
            <person name="Pan J."/>
            <person name="Luo Z.H."/>
            <person name="Li M."/>
        </authorList>
    </citation>
    <scope>NUCLEOTIDE SEQUENCE [LARGE SCALE GENOMIC DNA]</scope>
    <source>
        <strain evidence="1">SpSt-524</strain>
    </source>
</reference>
<evidence type="ECO:0000313" key="1">
    <source>
        <dbReference type="EMBL" id="HFG20772.1"/>
    </source>
</evidence>
<dbReference type="EMBL" id="DSWI01000018">
    <property type="protein sequence ID" value="HFG20772.1"/>
    <property type="molecule type" value="Genomic_DNA"/>
</dbReference>
<organism evidence="1">
    <name type="scientific">Meiothermus ruber</name>
    <dbReference type="NCBI Taxonomy" id="277"/>
    <lineage>
        <taxon>Bacteria</taxon>
        <taxon>Thermotogati</taxon>
        <taxon>Deinococcota</taxon>
        <taxon>Deinococci</taxon>
        <taxon>Thermales</taxon>
        <taxon>Thermaceae</taxon>
        <taxon>Meiothermus</taxon>
    </lineage>
</organism>
<comment type="caution">
    <text evidence="1">The sequence shown here is derived from an EMBL/GenBank/DDBJ whole genome shotgun (WGS) entry which is preliminary data.</text>
</comment>
<sequence>MNKTAIQPTAPAQNLYCTNADCKWDVLNVEEVAPRVWLLREPSGMVYQLAAHQPICPRCTSPLQPLDEIKTLFPETITETSR</sequence>